<evidence type="ECO:0000313" key="6">
    <source>
        <dbReference type="Proteomes" id="UP000024837"/>
    </source>
</evidence>
<dbReference type="InterPro" id="IPR013154">
    <property type="entry name" value="ADH-like_N"/>
</dbReference>
<keyword evidence="6" id="KW-1185">Reference proteome</keyword>
<dbReference type="EMBL" id="KI966371">
    <property type="protein sequence ID" value="EWC48945.1"/>
    <property type="molecule type" value="Genomic_DNA"/>
</dbReference>
<dbReference type="OrthoDB" id="3233595at2759"/>
<dbReference type="InterPro" id="IPR020843">
    <property type="entry name" value="ER"/>
</dbReference>
<dbReference type="Gene3D" id="3.40.50.720">
    <property type="entry name" value="NAD(P)-binding Rossmann-like Domain"/>
    <property type="match status" value="1"/>
</dbReference>
<dbReference type="Pfam" id="PF08240">
    <property type="entry name" value="ADH_N"/>
    <property type="match status" value="1"/>
</dbReference>
<dbReference type="Proteomes" id="UP000024837">
    <property type="component" value="Unassembled WGS sequence"/>
</dbReference>
<accession>W7II14</accession>
<feature type="region of interest" description="Disordered" evidence="3">
    <location>
        <begin position="1"/>
        <end position="28"/>
    </location>
</feature>
<gene>
    <name evidence="5" type="ORF">DRE_00250</name>
</gene>
<organism evidence="5 6">
    <name type="scientific">Drechslerella stenobrocha 248</name>
    <dbReference type="NCBI Taxonomy" id="1043628"/>
    <lineage>
        <taxon>Eukaryota</taxon>
        <taxon>Fungi</taxon>
        <taxon>Dikarya</taxon>
        <taxon>Ascomycota</taxon>
        <taxon>Pezizomycotina</taxon>
        <taxon>Orbiliomycetes</taxon>
        <taxon>Orbiliales</taxon>
        <taxon>Orbiliaceae</taxon>
        <taxon>Drechslerella</taxon>
    </lineage>
</organism>
<dbReference type="AlphaFoldDB" id="W7II14"/>
<dbReference type="InterPro" id="IPR036291">
    <property type="entry name" value="NAD(P)-bd_dom_sf"/>
</dbReference>
<proteinExistence type="inferred from homology"/>
<dbReference type="SUPFAM" id="SSF50129">
    <property type="entry name" value="GroES-like"/>
    <property type="match status" value="1"/>
</dbReference>
<dbReference type="PANTHER" id="PTHR45348:SF5">
    <property type="entry name" value="OXIDOREDUCTASE, PUTATIVE (AFU_ORTHOLOGUE AFUA_8G01420)-RELATED"/>
    <property type="match status" value="1"/>
</dbReference>
<dbReference type="CDD" id="cd08249">
    <property type="entry name" value="enoyl_reductase_like"/>
    <property type="match status" value="1"/>
</dbReference>
<evidence type="ECO:0000256" key="2">
    <source>
        <dbReference type="ARBA" id="ARBA00023002"/>
    </source>
</evidence>
<feature type="domain" description="Enoyl reductase (ER)" evidence="4">
    <location>
        <begin position="16"/>
        <end position="346"/>
    </location>
</feature>
<dbReference type="InterPro" id="IPR011032">
    <property type="entry name" value="GroES-like_sf"/>
</dbReference>
<evidence type="ECO:0000313" key="5">
    <source>
        <dbReference type="EMBL" id="EWC48945.1"/>
    </source>
</evidence>
<dbReference type="PANTHER" id="PTHR45348">
    <property type="entry name" value="HYPOTHETICAL OXIDOREDUCTASE (EUROFUNG)"/>
    <property type="match status" value="1"/>
</dbReference>
<sequence>MKEYRVNPGKDGKLSGRLEQVERPSPKDDQVLIKVHVTGTNPKDWKYGHGEDGANTGDDIAGIIESTGSKVLDFKPGDRVAAFHVMGTAHGSYAEYAIAPASTTFHIPPTLSFEDAATIPLVAFTASIGLYQDLGLPTPWSRPLDPSADFERRNPIPLVVYGGTTAVGLTALKFARLSGIYPIITVAGASKGLIESANLADTIIDYRGNKDVAGDIARALGGRELLHAFDAFSEAPSAAPLAENLSPSGKLVGVLYYEGPLANGHTVKFAACGNSHPGWAEVPSLRYESLFDAEFAYVFSRYLTRLLVEGKFETHPVEVLPGGLNGIAEGLNRLKEGKVKGSKLVARIAETEGL</sequence>
<dbReference type="Gene3D" id="3.90.180.10">
    <property type="entry name" value="Medium-chain alcohol dehydrogenases, catalytic domain"/>
    <property type="match status" value="1"/>
</dbReference>
<comment type="similarity">
    <text evidence="1">Belongs to the zinc-containing alcohol dehydrogenase family.</text>
</comment>
<dbReference type="HOGENOM" id="CLU_026673_16_0_1"/>
<keyword evidence="2" id="KW-0560">Oxidoreductase</keyword>
<evidence type="ECO:0000256" key="1">
    <source>
        <dbReference type="ARBA" id="ARBA00008072"/>
    </source>
</evidence>
<dbReference type="InterPro" id="IPR047122">
    <property type="entry name" value="Trans-enoyl_RdTase-like"/>
</dbReference>
<dbReference type="SMART" id="SM00829">
    <property type="entry name" value="PKS_ER"/>
    <property type="match status" value="1"/>
</dbReference>
<evidence type="ECO:0000256" key="3">
    <source>
        <dbReference type="SAM" id="MobiDB-lite"/>
    </source>
</evidence>
<evidence type="ECO:0000259" key="4">
    <source>
        <dbReference type="SMART" id="SM00829"/>
    </source>
</evidence>
<protein>
    <recommendedName>
        <fullName evidence="4">Enoyl reductase (ER) domain-containing protein</fullName>
    </recommendedName>
</protein>
<dbReference type="GO" id="GO:0016651">
    <property type="term" value="F:oxidoreductase activity, acting on NAD(P)H"/>
    <property type="evidence" value="ECO:0007669"/>
    <property type="project" value="InterPro"/>
</dbReference>
<dbReference type="SUPFAM" id="SSF51735">
    <property type="entry name" value="NAD(P)-binding Rossmann-fold domains"/>
    <property type="match status" value="1"/>
</dbReference>
<name>W7II14_9PEZI</name>
<reference evidence="5 6" key="1">
    <citation type="submission" date="2013-05" db="EMBL/GenBank/DDBJ databases">
        <title>Drechslerella stenobrocha genome reveals carnivorous origination and mechanical trapping mechanism of predatory fungi.</title>
        <authorList>
            <person name="Liu X."/>
            <person name="Zhang W."/>
            <person name="Liu K."/>
        </authorList>
    </citation>
    <scope>NUCLEOTIDE SEQUENCE [LARGE SCALE GENOMIC DNA]</scope>
    <source>
        <strain evidence="5 6">248</strain>
    </source>
</reference>